<keyword evidence="2" id="KW-0732">Signal</keyword>
<evidence type="ECO:0000256" key="2">
    <source>
        <dbReference type="SAM" id="SignalP"/>
    </source>
</evidence>
<feature type="chain" id="PRO_5009797239" evidence="2">
    <location>
        <begin position="29"/>
        <end position="238"/>
    </location>
</feature>
<dbReference type="AlphaFoldDB" id="A0A0R3M417"/>
<comment type="caution">
    <text evidence="3">The sequence shown here is derived from an EMBL/GenBank/DDBJ whole genome shotgun (WGS) entry which is preliminary data.</text>
</comment>
<organism evidence="3 4">
    <name type="scientific">Bradyrhizobium valentinum</name>
    <dbReference type="NCBI Taxonomy" id="1518501"/>
    <lineage>
        <taxon>Bacteria</taxon>
        <taxon>Pseudomonadati</taxon>
        <taxon>Pseudomonadota</taxon>
        <taxon>Alphaproteobacteria</taxon>
        <taxon>Hyphomicrobiales</taxon>
        <taxon>Nitrobacteraceae</taxon>
        <taxon>Bradyrhizobium</taxon>
    </lineage>
</organism>
<sequence length="238" mass="25698">MRRSGTFLKQTILAVACVVMLAPPLPAAAETVEVAPGVQVTKRTYTAPVNEQPFFGFAARSAEQKAEDEKFVSAIIGATGSREKAFEETTKRAWIAIQGGKVREAALRFNQAFLVSPEQSSVYHGFAVIAQARFNDLDAADELFRIALKQPNPVKALKADYGRLLLIAKRPRDAQAVLDQAVKEAPDFGDAWTNLAWARFQNGDAASACAAAEEAAKKRPSNNSSSDLTAVRSVAQCK</sequence>
<dbReference type="RefSeq" id="WP_057849099.1">
    <property type="nucleotide sequence ID" value="NZ_LLXX01000029.1"/>
</dbReference>
<dbReference type="Proteomes" id="UP000051913">
    <property type="component" value="Unassembled WGS sequence"/>
</dbReference>
<keyword evidence="4" id="KW-1185">Reference proteome</keyword>
<protein>
    <submittedName>
        <fullName evidence="3">Uncharacterized protein</fullName>
    </submittedName>
</protein>
<dbReference type="SUPFAM" id="SSF48452">
    <property type="entry name" value="TPR-like"/>
    <property type="match status" value="1"/>
</dbReference>
<proteinExistence type="predicted"/>
<dbReference type="OrthoDB" id="7058419at2"/>
<dbReference type="EMBL" id="LLXX01000029">
    <property type="protein sequence ID" value="KRR12317.1"/>
    <property type="molecule type" value="Genomic_DNA"/>
</dbReference>
<dbReference type="Pfam" id="PF13432">
    <property type="entry name" value="TPR_16"/>
    <property type="match status" value="1"/>
</dbReference>
<dbReference type="Gene3D" id="1.25.40.10">
    <property type="entry name" value="Tetratricopeptide repeat domain"/>
    <property type="match status" value="2"/>
</dbReference>
<evidence type="ECO:0000313" key="3">
    <source>
        <dbReference type="EMBL" id="KRR12317.1"/>
    </source>
</evidence>
<accession>A0A0R3M417</accession>
<gene>
    <name evidence="3" type="ORF">CP49_07740</name>
</gene>
<feature type="signal peptide" evidence="2">
    <location>
        <begin position="1"/>
        <end position="28"/>
    </location>
</feature>
<dbReference type="InterPro" id="IPR011990">
    <property type="entry name" value="TPR-like_helical_dom_sf"/>
</dbReference>
<reference evidence="3 4" key="1">
    <citation type="submission" date="2014-03" db="EMBL/GenBank/DDBJ databases">
        <title>Bradyrhizobium valentinum sp. nov., isolated from effective nodules of Lupinus mariae-josephae, a lupine endemic of basic-lime soils in Eastern Spain.</title>
        <authorList>
            <person name="Duran D."/>
            <person name="Rey L."/>
            <person name="Navarro A."/>
            <person name="Busquets A."/>
            <person name="Imperial J."/>
            <person name="Ruiz-Argueso T."/>
        </authorList>
    </citation>
    <scope>NUCLEOTIDE SEQUENCE [LARGE SCALE GENOMIC DNA]</scope>
    <source>
        <strain evidence="3 4">LmjM3</strain>
    </source>
</reference>
<evidence type="ECO:0000313" key="4">
    <source>
        <dbReference type="Proteomes" id="UP000051913"/>
    </source>
</evidence>
<evidence type="ECO:0000256" key="1">
    <source>
        <dbReference type="SAM" id="MobiDB-lite"/>
    </source>
</evidence>
<name>A0A0R3M417_9BRAD</name>
<feature type="region of interest" description="Disordered" evidence="1">
    <location>
        <begin position="215"/>
        <end position="238"/>
    </location>
</feature>
<dbReference type="STRING" id="1518501.CQ10_26505"/>